<feature type="region of interest" description="Disordered" evidence="1">
    <location>
        <begin position="144"/>
        <end position="195"/>
    </location>
</feature>
<dbReference type="EMBL" id="FNXG01000005">
    <property type="protein sequence ID" value="SEI08214.1"/>
    <property type="molecule type" value="Genomic_DNA"/>
</dbReference>
<dbReference type="Proteomes" id="UP000199125">
    <property type="component" value="Unassembled WGS sequence"/>
</dbReference>
<keyword evidence="2" id="KW-0812">Transmembrane</keyword>
<accession>A0A1H6N111</accession>
<organism evidence="3 4">
    <name type="scientific">Paracoccus alkenifer</name>
    <dbReference type="NCBI Taxonomy" id="65735"/>
    <lineage>
        <taxon>Bacteria</taxon>
        <taxon>Pseudomonadati</taxon>
        <taxon>Pseudomonadota</taxon>
        <taxon>Alphaproteobacteria</taxon>
        <taxon>Rhodobacterales</taxon>
        <taxon>Paracoccaceae</taxon>
        <taxon>Paracoccus</taxon>
    </lineage>
</organism>
<dbReference type="NCBIfam" id="NF008528">
    <property type="entry name" value="PRK11463.1-2"/>
    <property type="match status" value="1"/>
</dbReference>
<keyword evidence="4" id="KW-1185">Reference proteome</keyword>
<dbReference type="STRING" id="65735.SAMN04488075_2707"/>
<keyword evidence="2" id="KW-0472">Membrane</keyword>
<feature type="transmembrane region" description="Helical" evidence="2">
    <location>
        <begin position="25"/>
        <end position="45"/>
    </location>
</feature>
<evidence type="ECO:0000313" key="3">
    <source>
        <dbReference type="EMBL" id="SEI08214.1"/>
    </source>
</evidence>
<dbReference type="Pfam" id="PF04186">
    <property type="entry name" value="FxsA"/>
    <property type="match status" value="1"/>
</dbReference>
<dbReference type="GO" id="GO:0016020">
    <property type="term" value="C:membrane"/>
    <property type="evidence" value="ECO:0007669"/>
    <property type="project" value="InterPro"/>
</dbReference>
<protein>
    <submittedName>
        <fullName evidence="3">UPF0716 protein FxsA</fullName>
    </submittedName>
</protein>
<keyword evidence="2" id="KW-1133">Transmembrane helix</keyword>
<gene>
    <name evidence="3" type="ORF">SAMN04488075_2707</name>
</gene>
<sequence length="195" mass="20590">MWLLILLLLWPIAEIALFIEIGSEIGVAATILWVILSAMIGIWAMRLQGMAAMVDLQRAVEDVRDPSRPMAHGALAMLGGGLLVLPGFLTDALGILLLIAPVRTALLSLLGRRVLAAGRASAGWPPRQPHRPPVIDAEFVVVEDPDDGFPRSDGADYDNPDAGPAPLRGQGEGQAGGQSGGQSGGSRPRSGWTRH</sequence>
<name>A0A1H6N111_9RHOB</name>
<evidence type="ECO:0000256" key="2">
    <source>
        <dbReference type="SAM" id="Phobius"/>
    </source>
</evidence>
<evidence type="ECO:0000256" key="1">
    <source>
        <dbReference type="SAM" id="MobiDB-lite"/>
    </source>
</evidence>
<dbReference type="PANTHER" id="PTHR35335:SF1">
    <property type="entry name" value="UPF0716 PROTEIN FXSA"/>
    <property type="match status" value="1"/>
</dbReference>
<feature type="compositionally biased region" description="Gly residues" evidence="1">
    <location>
        <begin position="170"/>
        <end position="184"/>
    </location>
</feature>
<reference evidence="4" key="1">
    <citation type="submission" date="2016-10" db="EMBL/GenBank/DDBJ databases">
        <authorList>
            <person name="Varghese N."/>
            <person name="Submissions S."/>
        </authorList>
    </citation>
    <scope>NUCLEOTIDE SEQUENCE [LARGE SCALE GENOMIC DNA]</scope>
    <source>
        <strain evidence="4">DSM 11593</strain>
    </source>
</reference>
<evidence type="ECO:0000313" key="4">
    <source>
        <dbReference type="Proteomes" id="UP000199125"/>
    </source>
</evidence>
<feature type="compositionally biased region" description="Low complexity" evidence="1">
    <location>
        <begin position="185"/>
        <end position="195"/>
    </location>
</feature>
<dbReference type="RefSeq" id="WP_090848622.1">
    <property type="nucleotide sequence ID" value="NZ_FNXG01000005.1"/>
</dbReference>
<dbReference type="OrthoDB" id="9792788at2"/>
<dbReference type="PANTHER" id="PTHR35335">
    <property type="entry name" value="UPF0716 PROTEIN FXSA"/>
    <property type="match status" value="1"/>
</dbReference>
<feature type="transmembrane region" description="Helical" evidence="2">
    <location>
        <begin position="74"/>
        <end position="100"/>
    </location>
</feature>
<dbReference type="AlphaFoldDB" id="A0A1H6N111"/>
<dbReference type="InterPro" id="IPR007313">
    <property type="entry name" value="FxsA"/>
</dbReference>
<proteinExistence type="predicted"/>